<dbReference type="CDD" id="cd11378">
    <property type="entry name" value="DUF296"/>
    <property type="match status" value="1"/>
</dbReference>
<evidence type="ECO:0000313" key="2">
    <source>
        <dbReference type="EMBL" id="TQE97650.1"/>
    </source>
</evidence>
<dbReference type="AlphaFoldDB" id="A0A540VLL4"/>
<dbReference type="OrthoDB" id="552202at2"/>
<dbReference type="InParanoid" id="A0A540VLL4"/>
<dbReference type="RefSeq" id="WP_141608377.1">
    <property type="nucleotide sequence ID" value="NZ_VIGC02000002.1"/>
</dbReference>
<feature type="domain" description="PPC" evidence="1">
    <location>
        <begin position="6"/>
        <end position="136"/>
    </location>
</feature>
<accession>A0A540VLL4</accession>
<organism evidence="2 3">
    <name type="scientific">Litorilinea aerophila</name>
    <dbReference type="NCBI Taxonomy" id="1204385"/>
    <lineage>
        <taxon>Bacteria</taxon>
        <taxon>Bacillati</taxon>
        <taxon>Chloroflexota</taxon>
        <taxon>Caldilineae</taxon>
        <taxon>Caldilineales</taxon>
        <taxon>Caldilineaceae</taxon>
        <taxon>Litorilinea</taxon>
    </lineage>
</organism>
<dbReference type="EMBL" id="VIGC01000002">
    <property type="protein sequence ID" value="TQE97650.1"/>
    <property type="molecule type" value="Genomic_DNA"/>
</dbReference>
<evidence type="ECO:0000259" key="1">
    <source>
        <dbReference type="PROSITE" id="PS51742"/>
    </source>
</evidence>
<dbReference type="PANTHER" id="PTHR34988">
    <property type="entry name" value="PROTEIN, PUTATIVE-RELATED"/>
    <property type="match status" value="1"/>
</dbReference>
<dbReference type="PANTHER" id="PTHR34988:SF1">
    <property type="entry name" value="DNA-BINDING PROTEIN"/>
    <property type="match status" value="1"/>
</dbReference>
<dbReference type="SUPFAM" id="SSF117856">
    <property type="entry name" value="AF0104/ALDC/Ptd012-like"/>
    <property type="match status" value="1"/>
</dbReference>
<keyword evidence="2" id="KW-0238">DNA-binding</keyword>
<sequence length="136" mass="15155">MRIESGTIKRLHVVHLNPGDDILLSLQEAVRQKNIRHGVILGAIGSVTSYHFHVVASTDLPPAELYPRREGAYDIATMTGFIFNGRIHCHIIFSDDKIAFGGHLEEGCKVLTFNVVPIAEVEEMDLTDFDTMEPLN</sequence>
<name>A0A540VLL4_9CHLR</name>
<dbReference type="PROSITE" id="PS51742">
    <property type="entry name" value="PPC"/>
    <property type="match status" value="1"/>
</dbReference>
<dbReference type="InterPro" id="IPR005175">
    <property type="entry name" value="PPC_dom"/>
</dbReference>
<dbReference type="Pfam" id="PF03479">
    <property type="entry name" value="PCC"/>
    <property type="match status" value="1"/>
</dbReference>
<proteinExistence type="predicted"/>
<keyword evidence="3" id="KW-1185">Reference proteome</keyword>
<comment type="caution">
    <text evidence="2">The sequence shown here is derived from an EMBL/GenBank/DDBJ whole genome shotgun (WGS) entry which is preliminary data.</text>
</comment>
<evidence type="ECO:0000313" key="3">
    <source>
        <dbReference type="Proteomes" id="UP000317371"/>
    </source>
</evidence>
<gene>
    <name evidence="2" type="ORF">FKZ61_01910</name>
</gene>
<reference evidence="2 3" key="1">
    <citation type="submission" date="2019-06" db="EMBL/GenBank/DDBJ databases">
        <title>Genome sequence of Litorilinea aerophila BAA-2444.</title>
        <authorList>
            <person name="Maclea K.S."/>
            <person name="Maurais E.G."/>
            <person name="Iannazzi L.C."/>
        </authorList>
    </citation>
    <scope>NUCLEOTIDE SEQUENCE [LARGE SCALE GENOMIC DNA]</scope>
    <source>
        <strain evidence="2 3">ATCC BAA-2444</strain>
    </source>
</reference>
<dbReference type="GO" id="GO:0003677">
    <property type="term" value="F:DNA binding"/>
    <property type="evidence" value="ECO:0007669"/>
    <property type="project" value="UniProtKB-KW"/>
</dbReference>
<dbReference type="Gene3D" id="3.30.1330.80">
    <property type="entry name" value="Hypothetical protein, similar to alpha- acetolactate decarboxylase, domain 2"/>
    <property type="match status" value="1"/>
</dbReference>
<dbReference type="Proteomes" id="UP000317371">
    <property type="component" value="Unassembled WGS sequence"/>
</dbReference>
<protein>
    <submittedName>
        <fullName evidence="2">DNA-binding protein</fullName>
    </submittedName>
</protein>